<proteinExistence type="predicted"/>
<dbReference type="AlphaFoldDB" id="A0A6L9JPT7"/>
<comment type="caution">
    <text evidence="1">The sequence shown here is derived from an EMBL/GenBank/DDBJ whole genome shotgun (WGS) entry which is preliminary data.</text>
</comment>
<dbReference type="PROSITE" id="PS51257">
    <property type="entry name" value="PROKAR_LIPOPROTEIN"/>
    <property type="match status" value="1"/>
</dbReference>
<organism evidence="1 2">
    <name type="scientific">Photorhabdus laumondii subsp. laumondii</name>
    <name type="common">Photorhabdus luminescens subsp. laumondii</name>
    <dbReference type="NCBI Taxonomy" id="141679"/>
    <lineage>
        <taxon>Bacteria</taxon>
        <taxon>Pseudomonadati</taxon>
        <taxon>Pseudomonadota</taxon>
        <taxon>Gammaproteobacteria</taxon>
        <taxon>Enterobacterales</taxon>
        <taxon>Morganellaceae</taxon>
        <taxon>Photorhabdus</taxon>
    </lineage>
</organism>
<evidence type="ECO:0000313" key="2">
    <source>
        <dbReference type="Proteomes" id="UP000479300"/>
    </source>
</evidence>
<accession>A0A6L9JPT7</accession>
<sequence length="374" mass="42595">MLILKVVKVSAVFIITTSLMGCTYGKIDPDKVLTELHIKKNDNYKKRPGWSVIEKLSNDDCQTFKSNGKALFDWGNSPCTTDKLIDLVNSNPQIIPIFYASYHEYGRTGVGQLSDDDFYAMRNDKNYTRMLYIFSRIADYVSHKSIVEGIYADFKTDRWSMGLNNVDEESFKVSLSKFAAQKDSIVVQYSQAMQERTRINAQENERIRKEGAKRKSEIEASLPAIRIYPDFGPNSSTSEKFIKEQLDHLHFTKKRSVDEYGNLATTYTYYVEGRKIYPTGNFDVIDFINGIKMTIQRCYEVGAYTDSRSVNNACVAGIAQGIKEWGATARDKSISDRAWFAGAIDGNNRYSPLDNEILFSHWAGMARVYSSRGF</sequence>
<protein>
    <submittedName>
        <fullName evidence="1">Uncharacterized protein</fullName>
    </submittedName>
</protein>
<evidence type="ECO:0000313" key="1">
    <source>
        <dbReference type="EMBL" id="NDL41249.1"/>
    </source>
</evidence>
<reference evidence="1 2" key="1">
    <citation type="submission" date="2019-12" db="EMBL/GenBank/DDBJ databases">
        <title>Engineering Photorhabdus to improve their lethality against agricultural pests.</title>
        <authorList>
            <person name="Machado R.A.R."/>
        </authorList>
    </citation>
    <scope>NUCLEOTIDE SEQUENCE [LARGE SCALE GENOMIC DNA]</scope>
    <source>
        <strain evidence="1 2">EN01</strain>
    </source>
</reference>
<gene>
    <name evidence="1" type="ORF">GPY51_21480</name>
</gene>
<dbReference type="EMBL" id="WSFA01000074">
    <property type="protein sequence ID" value="NDL41249.1"/>
    <property type="molecule type" value="Genomic_DNA"/>
</dbReference>
<dbReference type="RefSeq" id="WP_162107688.1">
    <property type="nucleotide sequence ID" value="NZ_CAWPHK010000070.1"/>
</dbReference>
<dbReference type="Proteomes" id="UP000479300">
    <property type="component" value="Unassembled WGS sequence"/>
</dbReference>
<name>A0A6L9JPT7_PHOLM</name>